<dbReference type="AlphaFoldDB" id="A0A7R8W4G2"/>
<sequence length="159" mass="16640">MTNPKYSVKALVISFHSDRGSVIASRAEDPLAIVLEEPTTLSSPKNALTKFECCSFVDGIPRIPIAFCFAHQTVVTASGYPRGASECQISGRSPVEILVFTFCVSAGVGVSSWKPLTGVMAVRGVGVSPVPPAVRASKEGPRTEEGVMIAFPAASKVSA</sequence>
<reference evidence="1" key="1">
    <citation type="submission" date="2020-11" db="EMBL/GenBank/DDBJ databases">
        <authorList>
            <person name="Tran Van P."/>
        </authorList>
    </citation>
    <scope>NUCLEOTIDE SEQUENCE</scope>
</reference>
<dbReference type="EMBL" id="OB660424">
    <property type="protein sequence ID" value="CAD7224717.1"/>
    <property type="molecule type" value="Genomic_DNA"/>
</dbReference>
<organism evidence="1">
    <name type="scientific">Cyprideis torosa</name>
    <dbReference type="NCBI Taxonomy" id="163714"/>
    <lineage>
        <taxon>Eukaryota</taxon>
        <taxon>Metazoa</taxon>
        <taxon>Ecdysozoa</taxon>
        <taxon>Arthropoda</taxon>
        <taxon>Crustacea</taxon>
        <taxon>Oligostraca</taxon>
        <taxon>Ostracoda</taxon>
        <taxon>Podocopa</taxon>
        <taxon>Podocopida</taxon>
        <taxon>Cytherocopina</taxon>
        <taxon>Cytheroidea</taxon>
        <taxon>Cytherideidae</taxon>
        <taxon>Cyprideis</taxon>
    </lineage>
</organism>
<evidence type="ECO:0000313" key="1">
    <source>
        <dbReference type="EMBL" id="CAD7224717.1"/>
    </source>
</evidence>
<protein>
    <submittedName>
        <fullName evidence="1">Uncharacterized protein</fullName>
    </submittedName>
</protein>
<proteinExistence type="predicted"/>
<accession>A0A7R8W4G2</accession>
<gene>
    <name evidence="1" type="ORF">CTOB1V02_LOCUS2670</name>
</gene>
<name>A0A7R8W4G2_9CRUS</name>